<dbReference type="Proteomes" id="UP000484988">
    <property type="component" value="Unassembled WGS sequence"/>
</dbReference>
<dbReference type="AlphaFoldDB" id="A0A6A0ATZ2"/>
<evidence type="ECO:0000256" key="1">
    <source>
        <dbReference type="SAM" id="MobiDB-lite"/>
    </source>
</evidence>
<comment type="caution">
    <text evidence="2">The sequence shown here is derived from an EMBL/GenBank/DDBJ whole genome shotgun (WGS) entry which is preliminary data.</text>
</comment>
<sequence length="165" mass="16552">MGEPSAALTPPPGPAGRVTPPLGLRRGTCARLRGGRRPRRRRRVPLPTAAGTCCCGGPPRKARERTVAVSGALPGSVASRLPALCPASAASRLSRIHAAARLLRARTDPGPAAGGLPLAPAAGRGPRAAGRGPRAAGPRAAGPRYGGGALAGRDRATRGEAGMRH</sequence>
<feature type="compositionally biased region" description="Basic and acidic residues" evidence="1">
    <location>
        <begin position="152"/>
        <end position="165"/>
    </location>
</feature>
<reference evidence="2 3" key="1">
    <citation type="submission" date="2020-02" db="EMBL/GenBank/DDBJ databases">
        <title>Whole Genome Shotgun Sequence of Streptomyces sp. strain CWH03.</title>
        <authorList>
            <person name="Dohra H."/>
            <person name="Kodani S."/>
            <person name="Yamamura H."/>
        </authorList>
    </citation>
    <scope>NUCLEOTIDE SEQUENCE [LARGE SCALE GENOMIC DNA]</scope>
    <source>
        <strain evidence="2 3">CWH03</strain>
    </source>
</reference>
<accession>A0A6A0ATZ2</accession>
<evidence type="ECO:0000313" key="3">
    <source>
        <dbReference type="Proteomes" id="UP000484988"/>
    </source>
</evidence>
<feature type="region of interest" description="Disordered" evidence="1">
    <location>
        <begin position="1"/>
        <end position="43"/>
    </location>
</feature>
<organism evidence="2 3">
    <name type="scientific">Streptomyces pacificus</name>
    <dbReference type="NCBI Taxonomy" id="2705029"/>
    <lineage>
        <taxon>Bacteria</taxon>
        <taxon>Bacillati</taxon>
        <taxon>Actinomycetota</taxon>
        <taxon>Actinomycetes</taxon>
        <taxon>Kitasatosporales</taxon>
        <taxon>Streptomycetaceae</taxon>
        <taxon>Streptomyces</taxon>
    </lineage>
</organism>
<name>A0A6A0ATZ2_9ACTN</name>
<feature type="compositionally biased region" description="Basic residues" evidence="1">
    <location>
        <begin position="33"/>
        <end position="43"/>
    </location>
</feature>
<feature type="region of interest" description="Disordered" evidence="1">
    <location>
        <begin position="108"/>
        <end position="165"/>
    </location>
</feature>
<gene>
    <name evidence="2" type="ORF">SCWH03_15590</name>
</gene>
<keyword evidence="3" id="KW-1185">Reference proteome</keyword>
<evidence type="ECO:0000313" key="2">
    <source>
        <dbReference type="EMBL" id="GFH35344.1"/>
    </source>
</evidence>
<protein>
    <submittedName>
        <fullName evidence="2">Uncharacterized protein</fullName>
    </submittedName>
</protein>
<proteinExistence type="predicted"/>
<dbReference type="EMBL" id="BLLG01000003">
    <property type="protein sequence ID" value="GFH35344.1"/>
    <property type="molecule type" value="Genomic_DNA"/>
</dbReference>
<feature type="compositionally biased region" description="Low complexity" evidence="1">
    <location>
        <begin position="109"/>
        <end position="143"/>
    </location>
</feature>